<dbReference type="RefSeq" id="WP_126468380.1">
    <property type="nucleotide sequence ID" value="NZ_RXOE01000001.1"/>
</dbReference>
<organism evidence="1 2">
    <name type="scientific">Variovorax gossypii</name>
    <dbReference type="NCBI Taxonomy" id="1679495"/>
    <lineage>
        <taxon>Bacteria</taxon>
        <taxon>Pseudomonadati</taxon>
        <taxon>Pseudomonadota</taxon>
        <taxon>Betaproteobacteria</taxon>
        <taxon>Burkholderiales</taxon>
        <taxon>Comamonadaceae</taxon>
        <taxon>Variovorax</taxon>
    </lineage>
</organism>
<accession>A0A431TPZ5</accession>
<dbReference type="AlphaFoldDB" id="A0A431TPZ5"/>
<protein>
    <submittedName>
        <fullName evidence="1">Uncharacterized protein</fullName>
    </submittedName>
</protein>
<reference evidence="1 2" key="1">
    <citation type="submission" date="2018-12" db="EMBL/GenBank/DDBJ databases">
        <title>The genome of Variovorax gossypii DSM 100435.</title>
        <authorList>
            <person name="Gao J."/>
            <person name="Sun J."/>
        </authorList>
    </citation>
    <scope>NUCLEOTIDE SEQUENCE [LARGE SCALE GENOMIC DNA]</scope>
    <source>
        <strain evidence="1 2">DSM 100435</strain>
    </source>
</reference>
<evidence type="ECO:0000313" key="1">
    <source>
        <dbReference type="EMBL" id="RTQ36251.1"/>
    </source>
</evidence>
<gene>
    <name evidence="1" type="ORF">EJP69_00385</name>
</gene>
<keyword evidence="2" id="KW-1185">Reference proteome</keyword>
<sequence>MSLSQVSFAAFAQSIVCPPPPASQEVNGSVLSLAAPAEPGVGVDTPLPYGGVFEPSRRLAMRELHDGVFGAYWDDWQIYGCALDAPESLPSGSHQCFDLFDYVKACGFGVSRRYL</sequence>
<name>A0A431TPZ5_9BURK</name>
<dbReference type="EMBL" id="RXOE01000001">
    <property type="protein sequence ID" value="RTQ36251.1"/>
    <property type="molecule type" value="Genomic_DNA"/>
</dbReference>
<dbReference type="Proteomes" id="UP000267418">
    <property type="component" value="Unassembled WGS sequence"/>
</dbReference>
<comment type="caution">
    <text evidence="1">The sequence shown here is derived from an EMBL/GenBank/DDBJ whole genome shotgun (WGS) entry which is preliminary data.</text>
</comment>
<evidence type="ECO:0000313" key="2">
    <source>
        <dbReference type="Proteomes" id="UP000267418"/>
    </source>
</evidence>
<dbReference type="OrthoDB" id="9764969at2"/>
<proteinExistence type="predicted"/>